<dbReference type="OMA" id="TPNYQCQ"/>
<organism evidence="14 15">
    <name type="scientific">Scyliorhinus torazame</name>
    <name type="common">Cloudy catshark</name>
    <name type="synonym">Catulus torazame</name>
    <dbReference type="NCBI Taxonomy" id="75743"/>
    <lineage>
        <taxon>Eukaryota</taxon>
        <taxon>Metazoa</taxon>
        <taxon>Chordata</taxon>
        <taxon>Craniata</taxon>
        <taxon>Vertebrata</taxon>
        <taxon>Chondrichthyes</taxon>
        <taxon>Elasmobranchii</taxon>
        <taxon>Galeomorphii</taxon>
        <taxon>Galeoidea</taxon>
        <taxon>Carcharhiniformes</taxon>
        <taxon>Scyliorhinidae</taxon>
        <taxon>Scyliorhinus</taxon>
    </lineage>
</organism>
<evidence type="ECO:0000313" key="14">
    <source>
        <dbReference type="EMBL" id="GCB76752.1"/>
    </source>
</evidence>
<feature type="transmembrane region" description="Helical" evidence="12">
    <location>
        <begin position="733"/>
        <end position="751"/>
    </location>
</feature>
<keyword evidence="15" id="KW-1185">Reference proteome</keyword>
<dbReference type="PRINTS" id="PR01535">
    <property type="entry name" value="VOMERONASL2R"/>
</dbReference>
<dbReference type="GO" id="GO:0004930">
    <property type="term" value="F:G protein-coupled receptor activity"/>
    <property type="evidence" value="ECO:0007669"/>
    <property type="project" value="UniProtKB-KW"/>
</dbReference>
<dbReference type="Pfam" id="PF01094">
    <property type="entry name" value="ANF_receptor"/>
    <property type="match status" value="1"/>
</dbReference>
<dbReference type="FunFam" id="2.10.50.30:FF:000002">
    <property type="entry name" value="Vomeronasal 2 receptor, h1"/>
    <property type="match status" value="1"/>
</dbReference>
<evidence type="ECO:0000256" key="9">
    <source>
        <dbReference type="ARBA" id="ARBA00023170"/>
    </source>
</evidence>
<evidence type="ECO:0000259" key="13">
    <source>
        <dbReference type="PROSITE" id="PS50259"/>
    </source>
</evidence>
<dbReference type="InterPro" id="IPR000337">
    <property type="entry name" value="GPCR_3"/>
</dbReference>
<dbReference type="PANTHER" id="PTHR24061:SF581">
    <property type="entry name" value="G-PROTEIN COUPLED RECEPTORS FAMILY 3 PROFILE DOMAIN-CONTAINING PROTEIN"/>
    <property type="match status" value="1"/>
</dbReference>
<dbReference type="InterPro" id="IPR028082">
    <property type="entry name" value="Peripla_BP_I"/>
</dbReference>
<evidence type="ECO:0000256" key="8">
    <source>
        <dbReference type="ARBA" id="ARBA00023136"/>
    </source>
</evidence>
<keyword evidence="3" id="KW-1003">Cell membrane</keyword>
<keyword evidence="10" id="KW-0325">Glycoprotein</keyword>
<keyword evidence="11" id="KW-0807">Transducer</keyword>
<dbReference type="PRINTS" id="PR00248">
    <property type="entry name" value="GPCRMGR"/>
</dbReference>
<feature type="transmembrane region" description="Helical" evidence="12">
    <location>
        <begin position="779"/>
        <end position="800"/>
    </location>
</feature>
<evidence type="ECO:0000256" key="7">
    <source>
        <dbReference type="ARBA" id="ARBA00023040"/>
    </source>
</evidence>
<dbReference type="InterPro" id="IPR001828">
    <property type="entry name" value="ANF_lig-bd_rcpt"/>
</dbReference>
<comment type="caution">
    <text evidence="14">The sequence shown here is derived from an EMBL/GenBank/DDBJ whole genome shotgun (WGS) entry which is preliminary data.</text>
</comment>
<dbReference type="InterPro" id="IPR004073">
    <property type="entry name" value="GPCR_3_vmron_rcpt_2"/>
</dbReference>
<dbReference type="InterPro" id="IPR000068">
    <property type="entry name" value="GPCR_3_Ca_sens_rcpt-rel"/>
</dbReference>
<evidence type="ECO:0000256" key="2">
    <source>
        <dbReference type="ARBA" id="ARBA00007242"/>
    </source>
</evidence>
<evidence type="ECO:0000256" key="10">
    <source>
        <dbReference type="ARBA" id="ARBA00023180"/>
    </source>
</evidence>
<dbReference type="PROSITE" id="PS00981">
    <property type="entry name" value="G_PROTEIN_RECEP_F3_3"/>
    <property type="match status" value="1"/>
</dbReference>
<keyword evidence="6 12" id="KW-1133">Transmembrane helix</keyword>
<dbReference type="Gene3D" id="3.40.50.2300">
    <property type="match status" value="2"/>
</dbReference>
<keyword evidence="9" id="KW-0675">Receptor</keyword>
<dbReference type="Pfam" id="PF00003">
    <property type="entry name" value="7tm_3"/>
    <property type="match status" value="1"/>
</dbReference>
<dbReference type="Pfam" id="PF07562">
    <property type="entry name" value="NCD3G"/>
    <property type="match status" value="1"/>
</dbReference>
<evidence type="ECO:0000256" key="11">
    <source>
        <dbReference type="ARBA" id="ARBA00023224"/>
    </source>
</evidence>
<dbReference type="AlphaFoldDB" id="A0A401PUH3"/>
<keyword evidence="4 12" id="KW-0812">Transmembrane</keyword>
<accession>A0A401PUH3</accession>
<feature type="transmembrane region" description="Helical" evidence="12">
    <location>
        <begin position="656"/>
        <end position="676"/>
    </location>
</feature>
<evidence type="ECO:0000256" key="5">
    <source>
        <dbReference type="ARBA" id="ARBA00022729"/>
    </source>
</evidence>
<dbReference type="EMBL" id="BFAA01012745">
    <property type="protein sequence ID" value="GCB76752.1"/>
    <property type="molecule type" value="Genomic_DNA"/>
</dbReference>
<dbReference type="GO" id="GO:0005886">
    <property type="term" value="C:plasma membrane"/>
    <property type="evidence" value="ECO:0007669"/>
    <property type="project" value="UniProtKB-SubCell"/>
</dbReference>
<dbReference type="SUPFAM" id="SSF53822">
    <property type="entry name" value="Periplasmic binding protein-like I"/>
    <property type="match status" value="1"/>
</dbReference>
<evidence type="ECO:0000256" key="6">
    <source>
        <dbReference type="ARBA" id="ARBA00022989"/>
    </source>
</evidence>
<comment type="subcellular location">
    <subcellularLocation>
        <location evidence="1">Cell membrane</location>
        <topology evidence="1">Multi-pass membrane protein</topology>
    </subcellularLocation>
</comment>
<dbReference type="InterPro" id="IPR017978">
    <property type="entry name" value="GPCR_3_C"/>
</dbReference>
<dbReference type="Proteomes" id="UP000288216">
    <property type="component" value="Unassembled WGS sequence"/>
</dbReference>
<dbReference type="OrthoDB" id="5984008at2759"/>
<dbReference type="Gene3D" id="2.10.50.30">
    <property type="entry name" value="GPCR, family 3, nine cysteines domain"/>
    <property type="match status" value="1"/>
</dbReference>
<dbReference type="InterPro" id="IPR017979">
    <property type="entry name" value="GPCR_3_CS"/>
</dbReference>
<dbReference type="InterPro" id="IPR011500">
    <property type="entry name" value="GPCR_3_9-Cys_dom"/>
</dbReference>
<keyword evidence="8 12" id="KW-0472">Membrane</keyword>
<reference evidence="14 15" key="1">
    <citation type="journal article" date="2018" name="Nat. Ecol. Evol.">
        <title>Shark genomes provide insights into elasmobranch evolution and the origin of vertebrates.</title>
        <authorList>
            <person name="Hara Y"/>
            <person name="Yamaguchi K"/>
            <person name="Onimaru K"/>
            <person name="Kadota M"/>
            <person name="Koyanagi M"/>
            <person name="Keeley SD"/>
            <person name="Tatsumi K"/>
            <person name="Tanaka K"/>
            <person name="Motone F"/>
            <person name="Kageyama Y"/>
            <person name="Nozu R"/>
            <person name="Adachi N"/>
            <person name="Nishimura O"/>
            <person name="Nakagawa R"/>
            <person name="Tanegashima C"/>
            <person name="Kiyatake I"/>
            <person name="Matsumoto R"/>
            <person name="Murakumo K"/>
            <person name="Nishida K"/>
            <person name="Terakita A"/>
            <person name="Kuratani S"/>
            <person name="Sato K"/>
            <person name="Hyodo S Kuraku.S."/>
        </authorList>
    </citation>
    <scope>NUCLEOTIDE SEQUENCE [LARGE SCALE GENOMIC DNA]</scope>
</reference>
<evidence type="ECO:0000256" key="3">
    <source>
        <dbReference type="ARBA" id="ARBA00022475"/>
    </source>
</evidence>
<name>A0A401PUH3_SCYTO</name>
<feature type="transmembrane region" description="Helical" evidence="12">
    <location>
        <begin position="158"/>
        <end position="180"/>
    </location>
</feature>
<feature type="transmembrane region" description="Helical" evidence="12">
    <location>
        <begin position="812"/>
        <end position="832"/>
    </location>
</feature>
<dbReference type="FunFam" id="3.40.50.2300:FF:000016">
    <property type="entry name" value="Taste 1 receptor member 2"/>
    <property type="match status" value="1"/>
</dbReference>
<feature type="transmembrane region" description="Helical" evidence="12">
    <location>
        <begin position="688"/>
        <end position="712"/>
    </location>
</feature>
<dbReference type="PANTHER" id="PTHR24061">
    <property type="entry name" value="CALCIUM-SENSING RECEPTOR-RELATED"/>
    <property type="match status" value="1"/>
</dbReference>
<feature type="transmembrane region" description="Helical" evidence="12">
    <location>
        <begin position="838"/>
        <end position="860"/>
    </location>
</feature>
<evidence type="ECO:0000256" key="12">
    <source>
        <dbReference type="SAM" id="Phobius"/>
    </source>
</evidence>
<dbReference type="PROSITE" id="PS50259">
    <property type="entry name" value="G_PROTEIN_RECEP_F3_4"/>
    <property type="match status" value="1"/>
</dbReference>
<proteinExistence type="inferred from homology"/>
<feature type="transmembrane region" description="Helical" evidence="12">
    <location>
        <begin position="6"/>
        <end position="26"/>
    </location>
</feature>
<sequence>MEKVTVLQVSLLAKMSFYFKLCFLLFSCEFSRFETAPSSCELQEYTASGVLQDGDIIIGGVFPLHDTIEVSNLPFTSEPGYRMCNDRFNIRTYRWMQGMIFAVDEINNNPALLPNITLGYAIYDTCYNIPTAIKDAFAIISGQQAFTPNYRCQLNSSLSAVIGASTSTISIAMATILGIYRLPQISYFSSIPRLSDKAEFPSFFRTMPTDMFQSKVFVLLVKHFGWKWVGILADNIDYGIQAAQIFREEVESLGVCIAFSETIPIGKSREKYLQVVDIIRMSSAKIIVAFSCDTNIVPLLEEIVRQNITNRTWLASEGWSTSGPLFIIKKEHTKFWTGTMGLTLPLCDIEGLQEFLYQKHPLKAVHDIFMPELWEEVFSCSWSIAIQKENKLQSNTSQPALKEICTGMEDMRAADHSYTDDSNFRVSCNVNNAVYAVAYALHDLQACENGKGPFENGTCANTHDFEPWQLLHYMRKVRFIDQSGNERYFDKNGDVSATYDIINWQVTADGIIQFVKVGRYDARAPPGHELTIREQDLIWNAGESEVPRSVCSEDCLPGTRKRVQQGQPICCFDCIPCADGEISNGTECFQCPEDYWSNKKKDMCVPKEVEFLSFHEPLAGVLLFFSILGIIISVAIIVIFIKFMNTPIVRANNYELSFLLLFSLTLCFLTSVTFIGKPSAEFCVLRQMGFGTSFSLSLSCILVKTIVVVLAFTMTTPHQNVLKRFRPMHHRMIVAAITLIQISICVGLLLSSSLSVEKNTMAVVGKIILECSNGSEHAYFGNLGYVGLLALLCFVLAFLARKLPNNFNEAKFITFSLLIFFAVWISFLPAYFSTKGKYLVAIEIFAILASSFGLLACIFFPKCYVVLLRPELNTKRGLMGRAPQTGESNLKT</sequence>
<feature type="domain" description="G-protein coupled receptors family 3 profile" evidence="13">
    <location>
        <begin position="618"/>
        <end position="876"/>
    </location>
</feature>
<dbReference type="FunFam" id="3.40.50.2300:FF:000728">
    <property type="entry name" value="Uncharacterized protein"/>
    <property type="match status" value="1"/>
</dbReference>
<keyword evidence="7" id="KW-0297">G-protein coupled receptor</keyword>
<dbReference type="InterPro" id="IPR038550">
    <property type="entry name" value="GPCR_3_9-Cys_sf"/>
</dbReference>
<comment type="similarity">
    <text evidence="2">Belongs to the G-protein coupled receptor 3 family.</text>
</comment>
<keyword evidence="5" id="KW-0732">Signal</keyword>
<evidence type="ECO:0000256" key="4">
    <source>
        <dbReference type="ARBA" id="ARBA00022692"/>
    </source>
</evidence>
<evidence type="ECO:0000256" key="1">
    <source>
        <dbReference type="ARBA" id="ARBA00004651"/>
    </source>
</evidence>
<gene>
    <name evidence="14" type="ORF">scyTo_0018376</name>
</gene>
<protein>
    <recommendedName>
        <fullName evidence="13">G-protein coupled receptors family 3 profile domain-containing protein</fullName>
    </recommendedName>
</protein>
<dbReference type="STRING" id="75743.A0A401PUH3"/>
<evidence type="ECO:0000313" key="15">
    <source>
        <dbReference type="Proteomes" id="UP000288216"/>
    </source>
</evidence>
<feature type="transmembrane region" description="Helical" evidence="12">
    <location>
        <begin position="618"/>
        <end position="644"/>
    </location>
</feature>